<evidence type="ECO:0000313" key="1">
    <source>
        <dbReference type="Proteomes" id="UP000790787"/>
    </source>
</evidence>
<gene>
    <name evidence="2" type="primary">LOC142175748</name>
</gene>
<accession>A0AC58TNR5</accession>
<dbReference type="Proteomes" id="UP000790787">
    <property type="component" value="Chromosome 22"/>
</dbReference>
<evidence type="ECO:0000313" key="2">
    <source>
        <dbReference type="RefSeq" id="XP_075098835.1"/>
    </source>
</evidence>
<reference evidence="2" key="2">
    <citation type="submission" date="2025-08" db="UniProtKB">
        <authorList>
            <consortium name="RefSeq"/>
        </authorList>
    </citation>
    <scope>IDENTIFICATION</scope>
    <source>
        <tissue evidence="2">Leaf</tissue>
    </source>
</reference>
<sequence length="128" mass="14648">MEDNIEASIPINDVVIQQQNRTAPVVTSRSGRIIKKHVRFALLGESYDRIPEEPITEPLNYNEALQDTDSDKWVVAMKSEMKSMYSNQVWDLVEPLTGVKPIGCRWIYKKKRGVDGKVQTFKARLVAK</sequence>
<dbReference type="RefSeq" id="XP_075098835.1">
    <property type="nucleotide sequence ID" value="XM_075242734.1"/>
</dbReference>
<organism evidence="1 2">
    <name type="scientific">Nicotiana tabacum</name>
    <name type="common">Common tobacco</name>
    <dbReference type="NCBI Taxonomy" id="4097"/>
    <lineage>
        <taxon>Eukaryota</taxon>
        <taxon>Viridiplantae</taxon>
        <taxon>Streptophyta</taxon>
        <taxon>Embryophyta</taxon>
        <taxon>Tracheophyta</taxon>
        <taxon>Spermatophyta</taxon>
        <taxon>Magnoliopsida</taxon>
        <taxon>eudicotyledons</taxon>
        <taxon>Gunneridae</taxon>
        <taxon>Pentapetalae</taxon>
        <taxon>asterids</taxon>
        <taxon>lamiids</taxon>
        <taxon>Solanales</taxon>
        <taxon>Solanaceae</taxon>
        <taxon>Nicotianoideae</taxon>
        <taxon>Nicotianeae</taxon>
        <taxon>Nicotiana</taxon>
    </lineage>
</organism>
<keyword evidence="1" id="KW-1185">Reference proteome</keyword>
<protein>
    <submittedName>
        <fullName evidence="2">Mitochondrial protein AtMg00820</fullName>
    </submittedName>
</protein>
<proteinExistence type="predicted"/>
<reference evidence="1" key="1">
    <citation type="journal article" date="2014" name="Nat. Commun.">
        <title>The tobacco genome sequence and its comparison with those of tomato and potato.</title>
        <authorList>
            <person name="Sierro N."/>
            <person name="Battey J.N."/>
            <person name="Ouadi S."/>
            <person name="Bakaher N."/>
            <person name="Bovet L."/>
            <person name="Willig A."/>
            <person name="Goepfert S."/>
            <person name="Peitsch M.C."/>
            <person name="Ivanov N.V."/>
        </authorList>
    </citation>
    <scope>NUCLEOTIDE SEQUENCE [LARGE SCALE GENOMIC DNA]</scope>
</reference>
<name>A0AC58TNR5_TOBAC</name>